<name>A0A2A9ML30_BESBE</name>
<feature type="compositionally biased region" description="Basic and acidic residues" evidence="2">
    <location>
        <begin position="352"/>
        <end position="361"/>
    </location>
</feature>
<gene>
    <name evidence="3" type="ORF">BESB_034690</name>
</gene>
<feature type="compositionally biased region" description="Low complexity" evidence="2">
    <location>
        <begin position="14"/>
        <end position="27"/>
    </location>
</feature>
<keyword evidence="4" id="KW-1185">Reference proteome</keyword>
<dbReference type="VEuPathDB" id="ToxoDB:BESB_034690"/>
<feature type="region of interest" description="Disordered" evidence="2">
    <location>
        <begin position="397"/>
        <end position="447"/>
    </location>
</feature>
<evidence type="ECO:0000313" key="3">
    <source>
        <dbReference type="EMBL" id="PFH37011.1"/>
    </source>
</evidence>
<reference evidence="3 4" key="1">
    <citation type="submission" date="2017-09" db="EMBL/GenBank/DDBJ databases">
        <title>Genome sequencing of Besnoitia besnoiti strain Bb-Ger1.</title>
        <authorList>
            <person name="Schares G."/>
            <person name="Venepally P."/>
            <person name="Lorenzi H.A."/>
        </authorList>
    </citation>
    <scope>NUCLEOTIDE SEQUENCE [LARGE SCALE GENOMIC DNA]</scope>
    <source>
        <strain evidence="3 4">Bb-Ger1</strain>
    </source>
</reference>
<comment type="caution">
    <text evidence="3">The sequence shown here is derived from an EMBL/GenBank/DDBJ whole genome shotgun (WGS) entry which is preliminary data.</text>
</comment>
<proteinExistence type="predicted"/>
<evidence type="ECO:0000313" key="4">
    <source>
        <dbReference type="Proteomes" id="UP000224006"/>
    </source>
</evidence>
<evidence type="ECO:0000256" key="2">
    <source>
        <dbReference type="SAM" id="MobiDB-lite"/>
    </source>
</evidence>
<sequence>MKVSGAAQAVLRQESFSSLESSEQPFSPRRPKTAAGAPIPTALSCDNAFSNGVATAMDSFAADQRTMAAGVEQLLADMRKQFDDVHMEVLKQTADFTRFKEGIRQADSAEQLKEQDMTRLSCSVVKDAAAAAFSASSGRWRRMYGMEKLVANALQKITVEEVEKSQSTEDTFQKIREATGLDDVMDIVQKFLNKDVEHGQLQQLAADAEVRLEAAEAQDETLQRAVKQHLDSLDALRETTMQLDHAKQWASRINALLVAANLERPFVCESVEGLVSYIAAVKNNSIPKLLKLLQAQAERTSVSEDATHETAVIQQRMSPLPSSPQVSTDVKAHEDRGGSSLEQTSAYDTENENERRARSDSGRSSGMGHAGQGPVCHSQASSRLGLEEALDPLVITPPAANDVRRSSESWAAAEERLNRHGKGVEDETDANRGGEVRRQNNHRESRE</sequence>
<dbReference type="OrthoDB" id="10255247at2759"/>
<feature type="coiled-coil region" evidence="1">
    <location>
        <begin position="198"/>
        <end position="232"/>
    </location>
</feature>
<accession>A0A2A9ML30</accession>
<feature type="compositionally biased region" description="Basic and acidic residues" evidence="2">
    <location>
        <begin position="402"/>
        <end position="447"/>
    </location>
</feature>
<keyword evidence="1" id="KW-0175">Coiled coil</keyword>
<protein>
    <submittedName>
        <fullName evidence="3">Uncharacterized protein</fullName>
    </submittedName>
</protein>
<feature type="region of interest" description="Disordered" evidence="2">
    <location>
        <begin position="301"/>
        <end position="382"/>
    </location>
</feature>
<feature type="region of interest" description="Disordered" evidence="2">
    <location>
        <begin position="14"/>
        <end position="39"/>
    </location>
</feature>
<dbReference type="EMBL" id="NWUJ01000002">
    <property type="protein sequence ID" value="PFH37011.1"/>
    <property type="molecule type" value="Genomic_DNA"/>
</dbReference>
<dbReference type="GeneID" id="40308450"/>
<dbReference type="KEGG" id="bbes:BESB_034690"/>
<dbReference type="RefSeq" id="XP_029221020.1">
    <property type="nucleotide sequence ID" value="XM_029362055.1"/>
</dbReference>
<evidence type="ECO:0000256" key="1">
    <source>
        <dbReference type="SAM" id="Coils"/>
    </source>
</evidence>
<dbReference type="Proteomes" id="UP000224006">
    <property type="component" value="Chromosome II"/>
</dbReference>
<dbReference type="AlphaFoldDB" id="A0A2A9ML30"/>
<organism evidence="3 4">
    <name type="scientific">Besnoitia besnoiti</name>
    <name type="common">Apicomplexan protozoan</name>
    <dbReference type="NCBI Taxonomy" id="94643"/>
    <lineage>
        <taxon>Eukaryota</taxon>
        <taxon>Sar</taxon>
        <taxon>Alveolata</taxon>
        <taxon>Apicomplexa</taxon>
        <taxon>Conoidasida</taxon>
        <taxon>Coccidia</taxon>
        <taxon>Eucoccidiorida</taxon>
        <taxon>Eimeriorina</taxon>
        <taxon>Sarcocystidae</taxon>
        <taxon>Besnoitia</taxon>
    </lineage>
</organism>